<evidence type="ECO:0000256" key="10">
    <source>
        <dbReference type="SAM" id="MobiDB-lite"/>
    </source>
</evidence>
<accession>A0A844ZNQ0</accession>
<evidence type="ECO:0000256" key="1">
    <source>
        <dbReference type="ARBA" id="ARBA00004370"/>
    </source>
</evidence>
<evidence type="ECO:0000259" key="11">
    <source>
        <dbReference type="PROSITE" id="PS51779"/>
    </source>
</evidence>
<dbReference type="HAMAP" id="MF_00911">
    <property type="entry name" value="FtsQ_subfam"/>
    <property type="match status" value="1"/>
</dbReference>
<dbReference type="GO" id="GO:0090529">
    <property type="term" value="P:cell septum assembly"/>
    <property type="evidence" value="ECO:0007669"/>
    <property type="project" value="InterPro"/>
</dbReference>
<feature type="region of interest" description="Disordered" evidence="10">
    <location>
        <begin position="1"/>
        <end position="26"/>
    </location>
</feature>
<evidence type="ECO:0000256" key="7">
    <source>
        <dbReference type="ARBA" id="ARBA00023136"/>
    </source>
</evidence>
<evidence type="ECO:0000313" key="13">
    <source>
        <dbReference type="Proteomes" id="UP000435243"/>
    </source>
</evidence>
<dbReference type="GO" id="GO:0005886">
    <property type="term" value="C:plasma membrane"/>
    <property type="evidence" value="ECO:0007669"/>
    <property type="project" value="UniProtKB-SubCell"/>
</dbReference>
<keyword evidence="13" id="KW-1185">Reference proteome</keyword>
<dbReference type="PANTHER" id="PTHR35851">
    <property type="entry name" value="CELL DIVISION PROTEIN FTSQ"/>
    <property type="match status" value="1"/>
</dbReference>
<evidence type="ECO:0000256" key="8">
    <source>
        <dbReference type="ARBA" id="ARBA00023306"/>
    </source>
</evidence>
<evidence type="ECO:0000256" key="9">
    <source>
        <dbReference type="HAMAP-Rule" id="MF_00911"/>
    </source>
</evidence>
<dbReference type="Pfam" id="PF03799">
    <property type="entry name" value="FtsQ_DivIB_C"/>
    <property type="match status" value="1"/>
</dbReference>
<keyword evidence="7 9" id="KW-0472">Membrane</keyword>
<evidence type="ECO:0000256" key="5">
    <source>
        <dbReference type="ARBA" id="ARBA00022692"/>
    </source>
</evidence>
<dbReference type="AlphaFoldDB" id="A0A844ZNQ0"/>
<evidence type="ECO:0000256" key="3">
    <source>
        <dbReference type="ARBA" id="ARBA00022519"/>
    </source>
</evidence>
<dbReference type="InterPro" id="IPR005548">
    <property type="entry name" value="Cell_div_FtsQ/DivIB_C"/>
</dbReference>
<comment type="function">
    <text evidence="9">Essential cell division protein.</text>
</comment>
<dbReference type="GO" id="GO:0032153">
    <property type="term" value="C:cell division site"/>
    <property type="evidence" value="ECO:0007669"/>
    <property type="project" value="UniProtKB-UniRule"/>
</dbReference>
<organism evidence="12 13">
    <name type="scientific">Alteraurantiacibacter aestuarii</name>
    <dbReference type="NCBI Taxonomy" id="650004"/>
    <lineage>
        <taxon>Bacteria</taxon>
        <taxon>Pseudomonadati</taxon>
        <taxon>Pseudomonadota</taxon>
        <taxon>Alphaproteobacteria</taxon>
        <taxon>Sphingomonadales</taxon>
        <taxon>Erythrobacteraceae</taxon>
        <taxon>Alteraurantiacibacter</taxon>
    </lineage>
</organism>
<evidence type="ECO:0000256" key="4">
    <source>
        <dbReference type="ARBA" id="ARBA00022618"/>
    </source>
</evidence>
<feature type="compositionally biased region" description="Low complexity" evidence="10">
    <location>
        <begin position="11"/>
        <end position="23"/>
    </location>
</feature>
<dbReference type="RefSeq" id="WP_160591580.1">
    <property type="nucleotide sequence ID" value="NZ_BAAAFP010000003.1"/>
</dbReference>
<dbReference type="GO" id="GO:0043093">
    <property type="term" value="P:FtsZ-dependent cytokinesis"/>
    <property type="evidence" value="ECO:0007669"/>
    <property type="project" value="UniProtKB-UniRule"/>
</dbReference>
<keyword evidence="4 9" id="KW-0132">Cell division</keyword>
<keyword evidence="2 9" id="KW-1003">Cell membrane</keyword>
<proteinExistence type="inferred from homology"/>
<comment type="subcellular location">
    <subcellularLocation>
        <location evidence="9">Cell inner membrane</location>
        <topology evidence="9">Single-pass type II membrane protein</topology>
    </subcellularLocation>
    <subcellularLocation>
        <location evidence="1">Membrane</location>
    </subcellularLocation>
    <text evidence="9">Localizes to the division septum.</text>
</comment>
<dbReference type="OrthoDB" id="9783091at2"/>
<dbReference type="PROSITE" id="PS51779">
    <property type="entry name" value="POTRA"/>
    <property type="match status" value="1"/>
</dbReference>
<dbReference type="Proteomes" id="UP000435243">
    <property type="component" value="Unassembled WGS sequence"/>
</dbReference>
<dbReference type="Gene3D" id="3.10.20.310">
    <property type="entry name" value="membrane protein fhac"/>
    <property type="match status" value="1"/>
</dbReference>
<feature type="transmembrane region" description="Helical" evidence="9">
    <location>
        <begin position="53"/>
        <end position="72"/>
    </location>
</feature>
<dbReference type="PANTHER" id="PTHR35851:SF1">
    <property type="entry name" value="CELL DIVISION PROTEIN FTSQ"/>
    <property type="match status" value="1"/>
</dbReference>
<protein>
    <recommendedName>
        <fullName evidence="9">Cell division protein FtsQ</fullName>
    </recommendedName>
</protein>
<evidence type="ECO:0000313" key="12">
    <source>
        <dbReference type="EMBL" id="MXO88962.1"/>
    </source>
</evidence>
<keyword evidence="5 9" id="KW-0812">Transmembrane</keyword>
<evidence type="ECO:0000256" key="6">
    <source>
        <dbReference type="ARBA" id="ARBA00022989"/>
    </source>
</evidence>
<keyword evidence="8 9" id="KW-0131">Cell cycle</keyword>
<dbReference type="InterPro" id="IPR026579">
    <property type="entry name" value="FtsQ"/>
</dbReference>
<reference evidence="12 13" key="1">
    <citation type="submission" date="2019-12" db="EMBL/GenBank/DDBJ databases">
        <title>Genomic-based taxomic classification of the family Erythrobacteraceae.</title>
        <authorList>
            <person name="Xu L."/>
        </authorList>
    </citation>
    <scope>NUCLEOTIDE SEQUENCE [LARGE SCALE GENOMIC DNA]</scope>
    <source>
        <strain evidence="12 13">JCM 16339</strain>
    </source>
</reference>
<dbReference type="EMBL" id="WTYY01000004">
    <property type="protein sequence ID" value="MXO88962.1"/>
    <property type="molecule type" value="Genomic_DNA"/>
</dbReference>
<gene>
    <name evidence="9" type="primary">ftsQ</name>
    <name evidence="12" type="ORF">GRI32_09435</name>
</gene>
<evidence type="ECO:0000256" key="2">
    <source>
        <dbReference type="ARBA" id="ARBA00022475"/>
    </source>
</evidence>
<name>A0A844ZNQ0_9SPHN</name>
<dbReference type="InterPro" id="IPR013685">
    <property type="entry name" value="POTRA_FtsQ_type"/>
</dbReference>
<dbReference type="InterPro" id="IPR034746">
    <property type="entry name" value="POTRA"/>
</dbReference>
<feature type="domain" description="POTRA" evidence="11">
    <location>
        <begin position="92"/>
        <end position="160"/>
    </location>
</feature>
<dbReference type="Pfam" id="PF08478">
    <property type="entry name" value="POTRA_1"/>
    <property type="match status" value="1"/>
</dbReference>
<keyword evidence="6 9" id="KW-1133">Transmembrane helix</keyword>
<sequence>MAQTIRRNATGVRRQAKAQGRQGQVRKARAKTTSVLDRIMQALPFTEEQWHRFFIVLIFAFVLALVVVVARVTGVSEIASQRFARTAANAGYKVRHVEVLGTNRLNEMEVYALAIGNEDLAMPLVDLEELRGRIEALDWVKDARVSRQLPDALVIDIVEREPHAVLRRADRLMLIDPTGVELDPISPADAEGMLVIAGEGAQSQVEALTRLLDTAPALRPQVVGAEWVGNRRWNLTFRTDQQLALPEGEDRAAAALISFARADGLHRLIGGEVAGFDMRNPPRMYLRVPGRADRELDLQEDS</sequence>
<comment type="similarity">
    <text evidence="9">Belongs to the FtsQ/DivIB family. FtsQ subfamily.</text>
</comment>
<keyword evidence="3 9" id="KW-0997">Cell inner membrane</keyword>
<comment type="caution">
    <text evidence="12">The sequence shown here is derived from an EMBL/GenBank/DDBJ whole genome shotgun (WGS) entry which is preliminary data.</text>
</comment>